<proteinExistence type="predicted"/>
<dbReference type="OrthoDB" id="7593728at2"/>
<dbReference type="GO" id="GO:0006596">
    <property type="term" value="P:polyamine biosynthetic process"/>
    <property type="evidence" value="ECO:0007669"/>
    <property type="project" value="TreeGrafter"/>
</dbReference>
<dbReference type="KEGG" id="strr:EKD16_10830"/>
<dbReference type="GO" id="GO:0016740">
    <property type="term" value="F:transferase activity"/>
    <property type="evidence" value="ECO:0007669"/>
    <property type="project" value="TreeGrafter"/>
</dbReference>
<dbReference type="CDD" id="cd02440">
    <property type="entry name" value="AdoMet_MTases"/>
    <property type="match status" value="1"/>
</dbReference>
<dbReference type="SUPFAM" id="SSF53335">
    <property type="entry name" value="S-adenosyl-L-methionine-dependent methyltransferases"/>
    <property type="match status" value="1"/>
</dbReference>
<reference evidence="3 4" key="1">
    <citation type="submission" date="2019-02" db="EMBL/GenBank/DDBJ databases">
        <authorList>
            <person name="Khodamoradi S."/>
            <person name="Hahnke R.L."/>
            <person name="Kaempfer P."/>
            <person name="Schumann P."/>
            <person name="Rohde M."/>
            <person name="Steinert M."/>
            <person name="Luzhetskyy A."/>
            <person name="Wink J."/>
            <person name="Ruckert C."/>
        </authorList>
    </citation>
    <scope>NUCLEOTIDE SEQUENCE [LARGE SCALE GENOMIC DNA]</scope>
    <source>
        <strain evidence="3 4">M2</strain>
    </source>
</reference>
<dbReference type="PANTHER" id="PTHR23290:SF0">
    <property type="entry name" value="RRNA N6-ADENOSINE-METHYLTRANSFERASE METTL5"/>
    <property type="match status" value="1"/>
</dbReference>
<dbReference type="Pfam" id="PF01861">
    <property type="entry name" value="BpsA_C"/>
    <property type="match status" value="1"/>
</dbReference>
<sequence length="592" mass="62544">MEEHPEADGTGRTDPARGTSDCAPPPPTDGDGVPPGLRELLDDHGIAARRLHRVLAALADGGWWSPRELVRRTAVAHRSVQGVLDALDGELEWDTGAVHARLRRAGGYAGFDRPGTADPVGHLAGDHAEAAAELRRLVDEAPAARTDLDHVAATAETALRRALLLRTHFALDGARLLCVGDHDLTSLAAALVCPGLRAVVVDIDERMLSYIDAAAERLGANVRCHFADLRLGLPPALRESCDLAFTDPPYTPEGVELFVRRGVEGLAAPRAGRVLLAYGASETTPALTARTQSRLSALDLVTEALWPDFNRYRGAEAIGAASDLYVLRPTGRTPQGSRGAAAARVYSRGTNSAESAGGLQEAEARAVLEDAAAETAVGEWPRGALAPLPRTAGASGEPRTPRHVRLATWLETPTERGSAAVDLTGGWEDLLARVVLAAPGPEVSAVVSADHPQVRDRDGQRELAALLAPRFEVRFMRGTPAPRLTTVRAAEAPDGGAADERLLAHCQRRAHGRLSATLREGLVRVAATADVPVNKRTARHAVAAAAPWLEGHTLLDLPAHRMERLRAAAADLAASIVEARESPDGGGANASR</sequence>
<feature type="region of interest" description="Disordered" evidence="1">
    <location>
        <begin position="1"/>
        <end position="37"/>
    </location>
</feature>
<dbReference type="Proteomes" id="UP000292235">
    <property type="component" value="Chromosome"/>
</dbReference>
<accession>A0A4V0ZJM0</accession>
<evidence type="ECO:0000259" key="2">
    <source>
        <dbReference type="Pfam" id="PF01861"/>
    </source>
</evidence>
<protein>
    <recommendedName>
        <fullName evidence="2">N(4)-bis(aminopropyl)spermidine synthase C-terminal domain-containing protein</fullName>
    </recommendedName>
</protein>
<feature type="domain" description="N(4)-bis(aminopropyl)spermidine synthase C-terminal" evidence="2">
    <location>
        <begin position="132"/>
        <end position="318"/>
    </location>
</feature>
<name>A0A4V0ZJM0_9ACTN</name>
<evidence type="ECO:0000313" key="4">
    <source>
        <dbReference type="Proteomes" id="UP000292235"/>
    </source>
</evidence>
<organism evidence="3 4">
    <name type="scientific">Streptomonospora litoralis</name>
    <dbReference type="NCBI Taxonomy" id="2498135"/>
    <lineage>
        <taxon>Bacteria</taxon>
        <taxon>Bacillati</taxon>
        <taxon>Actinomycetota</taxon>
        <taxon>Actinomycetes</taxon>
        <taxon>Streptosporangiales</taxon>
        <taxon>Nocardiopsidaceae</taxon>
        <taxon>Streptomonospora</taxon>
    </lineage>
</organism>
<gene>
    <name evidence="3" type="ORF">EKD16_10830</name>
</gene>
<dbReference type="PANTHER" id="PTHR23290">
    <property type="entry name" value="RRNA N6-ADENOSINE-METHYLTRANSFERASE METTL5"/>
    <property type="match status" value="1"/>
</dbReference>
<dbReference type="EMBL" id="CP036455">
    <property type="protein sequence ID" value="QBI53952.1"/>
    <property type="molecule type" value="Genomic_DNA"/>
</dbReference>
<dbReference type="InterPro" id="IPR051720">
    <property type="entry name" value="rRNA_MeTrfase/Polyamine_Synth"/>
</dbReference>
<feature type="compositionally biased region" description="Basic and acidic residues" evidence="1">
    <location>
        <begin position="1"/>
        <end position="15"/>
    </location>
</feature>
<dbReference type="InterPro" id="IPR029063">
    <property type="entry name" value="SAM-dependent_MTases_sf"/>
</dbReference>
<evidence type="ECO:0000256" key="1">
    <source>
        <dbReference type="SAM" id="MobiDB-lite"/>
    </source>
</evidence>
<dbReference type="InterPro" id="IPR002723">
    <property type="entry name" value="BpsA_C"/>
</dbReference>
<dbReference type="AlphaFoldDB" id="A0A4V0ZJM0"/>
<keyword evidence="4" id="KW-1185">Reference proteome</keyword>
<evidence type="ECO:0000313" key="3">
    <source>
        <dbReference type="EMBL" id="QBI53952.1"/>
    </source>
</evidence>
<dbReference type="RefSeq" id="WP_131098225.1">
    <property type="nucleotide sequence ID" value="NZ_CP036455.1"/>
</dbReference>
<dbReference type="Gene3D" id="3.40.50.150">
    <property type="entry name" value="Vaccinia Virus protein VP39"/>
    <property type="match status" value="1"/>
</dbReference>